<name>A0A073IUF7_9RHOB</name>
<comment type="caution">
    <text evidence="1">The sequence shown here is derived from an EMBL/GenBank/DDBJ whole genome shotgun (WGS) entry which is preliminary data.</text>
</comment>
<evidence type="ECO:0000313" key="1">
    <source>
        <dbReference type="EMBL" id="KEJ93968.1"/>
    </source>
</evidence>
<dbReference type="RefSeq" id="WP_037931088.1">
    <property type="nucleotide sequence ID" value="NZ_FQVP01000008.1"/>
</dbReference>
<keyword evidence="2" id="KW-1185">Reference proteome</keyword>
<organism evidence="1 2">
    <name type="scientific">Pseudosulfitobacter pseudonitzschiae</name>
    <dbReference type="NCBI Taxonomy" id="1402135"/>
    <lineage>
        <taxon>Bacteria</taxon>
        <taxon>Pseudomonadati</taxon>
        <taxon>Pseudomonadota</taxon>
        <taxon>Alphaproteobacteria</taxon>
        <taxon>Rhodobacterales</taxon>
        <taxon>Roseobacteraceae</taxon>
        <taxon>Pseudosulfitobacter</taxon>
    </lineage>
</organism>
<dbReference type="EMBL" id="JAMD01000021">
    <property type="protein sequence ID" value="KEJ93968.1"/>
    <property type="molecule type" value="Genomic_DNA"/>
</dbReference>
<protein>
    <submittedName>
        <fullName evidence="1">Uncharacterized protein</fullName>
    </submittedName>
</protein>
<proteinExistence type="predicted"/>
<accession>A0A073IUF7</accession>
<sequence>MSQVIHICEIPPTDTFRAWVLEALELVEVKPASVSRSIGAGVNSVGVFLRDPARGITLSLAVDIERHLRQAAADQGKELPEITSREAE</sequence>
<reference evidence="1 2" key="1">
    <citation type="submission" date="2014-01" db="EMBL/GenBank/DDBJ databases">
        <title>Sulfitobacter sp. H3 (MCCC 1A00686) Genome Sequencing.</title>
        <authorList>
            <person name="Lai Q."/>
            <person name="Hong Z."/>
        </authorList>
    </citation>
    <scope>NUCLEOTIDE SEQUENCE [LARGE SCALE GENOMIC DNA]</scope>
    <source>
        <strain evidence="1 2">H3</strain>
    </source>
</reference>
<dbReference type="OrthoDB" id="9964628at2"/>
<dbReference type="AlphaFoldDB" id="A0A073IUF7"/>
<dbReference type="Proteomes" id="UP000027746">
    <property type="component" value="Unassembled WGS sequence"/>
</dbReference>
<gene>
    <name evidence="1" type="ORF">SUH3_11905</name>
</gene>
<evidence type="ECO:0000313" key="2">
    <source>
        <dbReference type="Proteomes" id="UP000027746"/>
    </source>
</evidence>